<dbReference type="InterPro" id="IPR036259">
    <property type="entry name" value="MFS_trans_sf"/>
</dbReference>
<name>A0ABS4KPP4_9CLOT</name>
<evidence type="ECO:0000256" key="1">
    <source>
        <dbReference type="SAM" id="Phobius"/>
    </source>
</evidence>
<proteinExistence type="predicted"/>
<reference evidence="2 3" key="1">
    <citation type="submission" date="2021-03" db="EMBL/GenBank/DDBJ databases">
        <title>Genomic Encyclopedia of Type Strains, Phase IV (KMG-IV): sequencing the most valuable type-strain genomes for metagenomic binning, comparative biology and taxonomic classification.</title>
        <authorList>
            <person name="Goeker M."/>
        </authorList>
    </citation>
    <scope>NUCLEOTIDE SEQUENCE [LARGE SCALE GENOMIC DNA]</scope>
    <source>
        <strain evidence="2 3">DSM 28783</strain>
    </source>
</reference>
<accession>A0ABS4KPP4</accession>
<keyword evidence="1" id="KW-0472">Membrane</keyword>
<evidence type="ECO:0008006" key="4">
    <source>
        <dbReference type="Google" id="ProtNLM"/>
    </source>
</evidence>
<sequence length="88" mass="9337">MVSGKSPLIAGCLLLPGCLIGAFLAPVSGRILNILGAKKPILFGNTCIIVAAFSYSILAILALICSLYVFHYSNHQFNNITPEESIEA</sequence>
<dbReference type="EMBL" id="JAGGLM010000002">
    <property type="protein sequence ID" value="MBP2032005.1"/>
    <property type="molecule type" value="Genomic_DNA"/>
</dbReference>
<dbReference type="SUPFAM" id="SSF103473">
    <property type="entry name" value="MFS general substrate transporter"/>
    <property type="match status" value="1"/>
</dbReference>
<comment type="caution">
    <text evidence="2">The sequence shown here is derived from an EMBL/GenBank/DDBJ whole genome shotgun (WGS) entry which is preliminary data.</text>
</comment>
<dbReference type="Gene3D" id="1.20.1250.20">
    <property type="entry name" value="MFS general substrate transporter like domains"/>
    <property type="match status" value="1"/>
</dbReference>
<keyword evidence="3" id="KW-1185">Reference proteome</keyword>
<keyword evidence="1" id="KW-1133">Transmembrane helix</keyword>
<evidence type="ECO:0000313" key="3">
    <source>
        <dbReference type="Proteomes" id="UP001519307"/>
    </source>
</evidence>
<evidence type="ECO:0000313" key="2">
    <source>
        <dbReference type="EMBL" id="MBP2032005.1"/>
    </source>
</evidence>
<feature type="transmembrane region" description="Helical" evidence="1">
    <location>
        <begin position="48"/>
        <end position="70"/>
    </location>
</feature>
<gene>
    <name evidence="2" type="ORF">J2Z42_000670</name>
</gene>
<organism evidence="2 3">
    <name type="scientific">Clostridium algifaecis</name>
    <dbReference type="NCBI Taxonomy" id="1472040"/>
    <lineage>
        <taxon>Bacteria</taxon>
        <taxon>Bacillati</taxon>
        <taxon>Bacillota</taxon>
        <taxon>Clostridia</taxon>
        <taxon>Eubacteriales</taxon>
        <taxon>Clostridiaceae</taxon>
        <taxon>Clostridium</taxon>
    </lineage>
</organism>
<keyword evidence="1" id="KW-0812">Transmembrane</keyword>
<dbReference type="Proteomes" id="UP001519307">
    <property type="component" value="Unassembled WGS sequence"/>
</dbReference>
<protein>
    <recommendedName>
        <fullName evidence="4">DUF4190 domain-containing protein</fullName>
    </recommendedName>
</protein>